<accession>A0A380AA26</accession>
<evidence type="ECO:0000313" key="1">
    <source>
        <dbReference type="EMBL" id="SUI76705.1"/>
    </source>
</evidence>
<dbReference type="EMBL" id="UGYN01000002">
    <property type="protein sequence ID" value="SUI76705.1"/>
    <property type="molecule type" value="Genomic_DNA"/>
</dbReference>
<dbReference type="Proteomes" id="UP000255529">
    <property type="component" value="Unassembled WGS sequence"/>
</dbReference>
<proteinExistence type="predicted"/>
<dbReference type="Pfam" id="PF02413">
    <property type="entry name" value="Caudo_TAP"/>
    <property type="match status" value="1"/>
</dbReference>
<gene>
    <name evidence="1" type="ORF">NCTC11544_03864</name>
</gene>
<sequence>MKSYVYSAKNNAFYPISMKTVYQAAGSWPRDGKQIDDSVYLEFAATVPPAGMARITGENGLPAWVSVDN</sequence>
<evidence type="ECO:0000313" key="2">
    <source>
        <dbReference type="Proteomes" id="UP000255529"/>
    </source>
</evidence>
<dbReference type="AlphaFoldDB" id="A0A380AA26"/>
<reference evidence="1 2" key="1">
    <citation type="submission" date="2018-06" db="EMBL/GenBank/DDBJ databases">
        <authorList>
            <consortium name="Pathogen Informatics"/>
            <person name="Doyle S."/>
        </authorList>
    </citation>
    <scope>NUCLEOTIDE SEQUENCE [LARGE SCALE GENOMIC DNA]</scope>
    <source>
        <strain evidence="1 2">NCTC11544</strain>
    </source>
</reference>
<evidence type="ECO:0008006" key="3">
    <source>
        <dbReference type="Google" id="ProtNLM"/>
    </source>
</evidence>
<dbReference type="InterPro" id="IPR003458">
    <property type="entry name" value="Phage_T4_Gp38_tail_assem"/>
</dbReference>
<name>A0A380AA26_9GAMM</name>
<protein>
    <recommendedName>
        <fullName evidence="3">Tail fiber assembly protein</fullName>
    </recommendedName>
</protein>
<organism evidence="1 2">
    <name type="scientific">Serratia quinivorans</name>
    <dbReference type="NCBI Taxonomy" id="137545"/>
    <lineage>
        <taxon>Bacteria</taxon>
        <taxon>Pseudomonadati</taxon>
        <taxon>Pseudomonadota</taxon>
        <taxon>Gammaproteobacteria</taxon>
        <taxon>Enterobacterales</taxon>
        <taxon>Yersiniaceae</taxon>
        <taxon>Serratia</taxon>
    </lineage>
</organism>
<dbReference type="RefSeq" id="WP_115184070.1">
    <property type="nucleotide sequence ID" value="NZ_CAMKUF010000003.1"/>
</dbReference>